<reference evidence="4 5" key="1">
    <citation type="submission" date="2021-01" db="EMBL/GenBank/DDBJ databases">
        <title>Complete genome sequence of Erwinia rhapontici MAFF 311153.</title>
        <authorList>
            <person name="Morohoshi T."/>
            <person name="Someya N."/>
        </authorList>
    </citation>
    <scope>NUCLEOTIDE SEQUENCE [LARGE SCALE GENOMIC DNA]</scope>
    <source>
        <strain evidence="4 5">MAFF 311153</strain>
    </source>
</reference>
<feature type="signal peptide" evidence="2">
    <location>
        <begin position="1"/>
        <end position="27"/>
    </location>
</feature>
<evidence type="ECO:0000259" key="3">
    <source>
        <dbReference type="Pfam" id="PF11924"/>
    </source>
</evidence>
<dbReference type="InterPro" id="IPR038177">
    <property type="entry name" value="IAT_beta_sf"/>
</dbReference>
<dbReference type="PANTHER" id="PTHR39576:SF1">
    <property type="entry name" value="INVASIN"/>
    <property type="match status" value="1"/>
</dbReference>
<dbReference type="NCBIfam" id="NF007556">
    <property type="entry name" value="PRK10177.1"/>
    <property type="match status" value="1"/>
</dbReference>
<keyword evidence="5" id="KW-1185">Reference proteome</keyword>
<accession>A0ABM7MZS2</accession>
<protein>
    <submittedName>
        <fullName evidence="4">YchO family inverse autotransporter domain-containing protein</fullName>
    </submittedName>
</protein>
<dbReference type="Pfam" id="PF11924">
    <property type="entry name" value="IAT_beta"/>
    <property type="match status" value="1"/>
</dbReference>
<proteinExistence type="inferred from homology"/>
<feature type="domain" description="Inverse autotransporter beta-domain" evidence="3">
    <location>
        <begin position="74"/>
        <end position="354"/>
    </location>
</feature>
<dbReference type="InterPro" id="IPR024519">
    <property type="entry name" value="IAT_beta"/>
</dbReference>
<name>A0ABM7MZS2_ERWRD</name>
<organism evidence="4 5">
    <name type="scientific">Erwinia rhapontici</name>
    <name type="common">Pectobacterium rhapontici</name>
    <dbReference type="NCBI Taxonomy" id="55212"/>
    <lineage>
        <taxon>Bacteria</taxon>
        <taxon>Pseudomonadati</taxon>
        <taxon>Pseudomonadota</taxon>
        <taxon>Gammaproteobacteria</taxon>
        <taxon>Enterobacterales</taxon>
        <taxon>Erwiniaceae</taxon>
        <taxon>Erwinia</taxon>
    </lineage>
</organism>
<dbReference type="InterPro" id="IPR051715">
    <property type="entry name" value="Intimin-Invasin_domain"/>
</dbReference>
<dbReference type="EMBL" id="AP024329">
    <property type="protein sequence ID" value="BCQ34715.1"/>
    <property type="molecule type" value="Genomic_DNA"/>
</dbReference>
<comment type="similarity">
    <text evidence="1">Belongs to the intimin/invasin family.</text>
</comment>
<dbReference type="PANTHER" id="PTHR39576">
    <property type="entry name" value="ATTACHING AND EFFACING PROTEIN HOMOLOG-RELATED-RELATED"/>
    <property type="match status" value="1"/>
</dbReference>
<evidence type="ECO:0000313" key="4">
    <source>
        <dbReference type="EMBL" id="BCQ34715.1"/>
    </source>
</evidence>
<sequence length="480" mass="52545">MILFSRYLSHVSSLMFSLAVIGLPITAARAFDESTRVPDAPFDDPGRFRQMQQQLPGMGITDHDNGLAQKIAEAAKSIGEASMNNDSDKSLREEAGQWAFNQFRTAASERAASEGELLLSPYGRASVSLAVDDAGSFNGTSAQLMTPWQDNYQYLTFSQLGVEQTEYGTVGNAGLGQRWIAGSWRVGYNAFVDDVLTTHQQRGSLGAEAWGEYLRFSANYYHPLSGWRNHNSTTQMRMARGYDITTQGYLPFYRQLGVSLSYEQYLGNHIDLFNSGNATANPTAVSLGVNYTPVPLFTLSASHKEGDGGESQDQFALKMNYRIGVALSQQLSASNVAAAKSLSGSRYDQVNRNNSPVMEFRQRKTLSVFLATPPWQVQPGETLALKLQVRNSNAIKAVSWQGDTQALSLTPPADNASPNGWSIIAPAWDSSEGASNEYHLSVTLEDSKQQRVTSNWITLKLAQPVTLQPADTGSFDLMSP</sequence>
<dbReference type="Gene3D" id="2.40.160.160">
    <property type="entry name" value="Inverse autotransporter, beta-domain"/>
    <property type="match status" value="1"/>
</dbReference>
<gene>
    <name evidence="4" type="ORF">ERHA53_20580</name>
</gene>
<evidence type="ECO:0000256" key="1">
    <source>
        <dbReference type="ARBA" id="ARBA00010116"/>
    </source>
</evidence>
<dbReference type="RefSeq" id="WP_133845354.1">
    <property type="nucleotide sequence ID" value="NZ_AP024329.1"/>
</dbReference>
<dbReference type="Proteomes" id="UP000677515">
    <property type="component" value="Chromosome"/>
</dbReference>
<feature type="chain" id="PRO_5047084185" evidence="2">
    <location>
        <begin position="28"/>
        <end position="480"/>
    </location>
</feature>
<evidence type="ECO:0000256" key="2">
    <source>
        <dbReference type="SAM" id="SignalP"/>
    </source>
</evidence>
<keyword evidence="2" id="KW-0732">Signal</keyword>
<evidence type="ECO:0000313" key="5">
    <source>
        <dbReference type="Proteomes" id="UP000677515"/>
    </source>
</evidence>